<keyword evidence="4 14" id="KW-0808">Transferase</keyword>
<dbReference type="PANTHER" id="PTHR43547:SF2">
    <property type="entry name" value="HYBRID SIGNAL TRANSDUCTION HISTIDINE KINASE C"/>
    <property type="match status" value="1"/>
</dbReference>
<keyword evidence="5" id="KW-0547">Nucleotide-binding</keyword>
<keyword evidence="7" id="KW-0067">ATP-binding</keyword>
<keyword evidence="10" id="KW-0804">Transcription</keyword>
<evidence type="ECO:0000256" key="3">
    <source>
        <dbReference type="ARBA" id="ARBA00022553"/>
    </source>
</evidence>
<dbReference type="GO" id="GO:0043565">
    <property type="term" value="F:sequence-specific DNA binding"/>
    <property type="evidence" value="ECO:0007669"/>
    <property type="project" value="InterPro"/>
</dbReference>
<dbReference type="GO" id="GO:0000155">
    <property type="term" value="F:phosphorelay sensor kinase activity"/>
    <property type="evidence" value="ECO:0007669"/>
    <property type="project" value="TreeGrafter"/>
</dbReference>
<dbReference type="Gene3D" id="3.40.50.2300">
    <property type="match status" value="1"/>
</dbReference>
<dbReference type="InterPro" id="IPR009057">
    <property type="entry name" value="Homeodomain-like_sf"/>
</dbReference>
<proteinExistence type="predicted"/>
<protein>
    <recommendedName>
        <fullName evidence="2">histidine kinase</fullName>
        <ecNumber evidence="2">2.7.13.3</ecNumber>
    </recommendedName>
</protein>
<comment type="caution">
    <text evidence="14">The sequence shown here is derived from an EMBL/GenBank/DDBJ whole genome shotgun (WGS) entry which is preliminary data.</text>
</comment>
<feature type="domain" description="Histidine kinase" evidence="12">
    <location>
        <begin position="1"/>
        <end position="205"/>
    </location>
</feature>
<evidence type="ECO:0000256" key="7">
    <source>
        <dbReference type="ARBA" id="ARBA00022840"/>
    </source>
</evidence>
<dbReference type="InterPro" id="IPR011006">
    <property type="entry name" value="CheY-like_superfamily"/>
</dbReference>
<dbReference type="CDD" id="cd00075">
    <property type="entry name" value="HATPase"/>
    <property type="match status" value="1"/>
</dbReference>
<dbReference type="SUPFAM" id="SSF52172">
    <property type="entry name" value="CheY-like"/>
    <property type="match status" value="1"/>
</dbReference>
<dbReference type="InterPro" id="IPR018060">
    <property type="entry name" value="HTH_AraC"/>
</dbReference>
<feature type="domain" description="HTH araC/xylS-type" evidence="11">
    <location>
        <begin position="391"/>
        <end position="490"/>
    </location>
</feature>
<keyword evidence="3" id="KW-0597">Phosphoprotein</keyword>
<keyword evidence="9" id="KW-0805">Transcription regulation</keyword>
<dbReference type="GO" id="GO:0003700">
    <property type="term" value="F:DNA-binding transcription factor activity"/>
    <property type="evidence" value="ECO:0007669"/>
    <property type="project" value="InterPro"/>
</dbReference>
<gene>
    <name evidence="14" type="primary">rcsC_124</name>
    <name evidence="14" type="ORF">SDC9_49243</name>
</gene>
<dbReference type="PANTHER" id="PTHR43547">
    <property type="entry name" value="TWO-COMPONENT HISTIDINE KINASE"/>
    <property type="match status" value="1"/>
</dbReference>
<evidence type="ECO:0000256" key="6">
    <source>
        <dbReference type="ARBA" id="ARBA00022777"/>
    </source>
</evidence>
<dbReference type="EMBL" id="VSSQ01000913">
    <property type="protein sequence ID" value="MPM02984.1"/>
    <property type="molecule type" value="Genomic_DNA"/>
</dbReference>
<dbReference type="SMART" id="SM00387">
    <property type="entry name" value="HATPase_c"/>
    <property type="match status" value="1"/>
</dbReference>
<accession>A0A644WL74</accession>
<comment type="catalytic activity">
    <reaction evidence="1">
        <text>ATP + protein L-histidine = ADP + protein N-phospho-L-histidine.</text>
        <dbReference type="EC" id="2.7.13.3"/>
    </reaction>
</comment>
<dbReference type="CDD" id="cd17574">
    <property type="entry name" value="REC_OmpR"/>
    <property type="match status" value="1"/>
</dbReference>
<evidence type="ECO:0000256" key="10">
    <source>
        <dbReference type="ARBA" id="ARBA00023163"/>
    </source>
</evidence>
<dbReference type="Gene3D" id="3.30.565.10">
    <property type="entry name" value="Histidine kinase-like ATPase, C-terminal domain"/>
    <property type="match status" value="1"/>
</dbReference>
<keyword evidence="8" id="KW-0902">Two-component regulatory system</keyword>
<dbReference type="PROSITE" id="PS01124">
    <property type="entry name" value="HTH_ARAC_FAMILY_2"/>
    <property type="match status" value="1"/>
</dbReference>
<dbReference type="PROSITE" id="PS50109">
    <property type="entry name" value="HIS_KIN"/>
    <property type="match status" value="1"/>
</dbReference>
<dbReference type="AlphaFoldDB" id="A0A644WL74"/>
<evidence type="ECO:0000259" key="12">
    <source>
        <dbReference type="PROSITE" id="PS50109"/>
    </source>
</evidence>
<evidence type="ECO:0000256" key="8">
    <source>
        <dbReference type="ARBA" id="ARBA00023012"/>
    </source>
</evidence>
<organism evidence="14">
    <name type="scientific">bioreactor metagenome</name>
    <dbReference type="NCBI Taxonomy" id="1076179"/>
    <lineage>
        <taxon>unclassified sequences</taxon>
        <taxon>metagenomes</taxon>
        <taxon>ecological metagenomes</taxon>
    </lineage>
</organism>
<evidence type="ECO:0000256" key="1">
    <source>
        <dbReference type="ARBA" id="ARBA00000085"/>
    </source>
</evidence>
<dbReference type="SMART" id="SM00448">
    <property type="entry name" value="REC"/>
    <property type="match status" value="1"/>
</dbReference>
<reference evidence="14" key="1">
    <citation type="submission" date="2019-08" db="EMBL/GenBank/DDBJ databases">
        <authorList>
            <person name="Kucharzyk K."/>
            <person name="Murdoch R.W."/>
            <person name="Higgins S."/>
            <person name="Loffler F."/>
        </authorList>
    </citation>
    <scope>NUCLEOTIDE SEQUENCE</scope>
</reference>
<evidence type="ECO:0000256" key="4">
    <source>
        <dbReference type="ARBA" id="ARBA00022679"/>
    </source>
</evidence>
<dbReference type="GO" id="GO:0005524">
    <property type="term" value="F:ATP binding"/>
    <property type="evidence" value="ECO:0007669"/>
    <property type="project" value="UniProtKB-KW"/>
</dbReference>
<dbReference type="FunFam" id="3.30.565.10:FF:000037">
    <property type="entry name" value="Hybrid sensor histidine kinase/response regulator"/>
    <property type="match status" value="1"/>
</dbReference>
<dbReference type="SUPFAM" id="SSF55874">
    <property type="entry name" value="ATPase domain of HSP90 chaperone/DNA topoisomerase II/histidine kinase"/>
    <property type="match status" value="1"/>
</dbReference>
<evidence type="ECO:0000256" key="5">
    <source>
        <dbReference type="ARBA" id="ARBA00022741"/>
    </source>
</evidence>
<evidence type="ECO:0000313" key="14">
    <source>
        <dbReference type="EMBL" id="MPM02984.1"/>
    </source>
</evidence>
<evidence type="ECO:0000259" key="11">
    <source>
        <dbReference type="PROSITE" id="PS01124"/>
    </source>
</evidence>
<dbReference type="PROSITE" id="PS50110">
    <property type="entry name" value="RESPONSE_REGULATORY"/>
    <property type="match status" value="1"/>
</dbReference>
<evidence type="ECO:0000256" key="9">
    <source>
        <dbReference type="ARBA" id="ARBA00023015"/>
    </source>
</evidence>
<dbReference type="PRINTS" id="PR00344">
    <property type="entry name" value="BCTRLSENSOR"/>
</dbReference>
<keyword evidence="6 14" id="KW-0418">Kinase</keyword>
<dbReference type="InterPro" id="IPR005467">
    <property type="entry name" value="His_kinase_dom"/>
</dbReference>
<dbReference type="InterPro" id="IPR004358">
    <property type="entry name" value="Sig_transdc_His_kin-like_C"/>
</dbReference>
<dbReference type="Pfam" id="PF00072">
    <property type="entry name" value="Response_reg"/>
    <property type="match status" value="1"/>
</dbReference>
<dbReference type="SMART" id="SM00342">
    <property type="entry name" value="HTH_ARAC"/>
    <property type="match status" value="1"/>
</dbReference>
<sequence>MSPEQKEKALLIESQAEKLLDQVNELLDLARAGKGMLDLQIQQLDLSGFVQIVSQPFRELAAEKNIDFTLNDNSENTPCWIDSNKMEKVLSNLLSNAVKFTPEGGMIEFNVSVISDDVSGLPFSNADGWIRFSISDNGPGIAPELHEKIFDRFYRCSDEATARMPGSGIGLSVVKEFSELHKGHVKLFSEPGRGSIFTVFIPAGNNWFDKSQLRSSGGEKPRRTPESVIYKPAIEEESDPGSAEGRILIVEDDNELRKFLVRFFKPDYKVFSAADGKKGLELARREFPDLIISDIQMPEMDGIEMCAALKSDVETSHIPLILLTARVDDKSLIAGLKAGADDYIRKPFDIEELELRVNNIVARTKLLHEKFAASPLTTASGLQSVDQRFMEKLLKCCETNYSNPGFDADLFTDELNVSLSTLHRKMKTICGTTPREFLKNYRLQKAYEMISAQSGSVSEIAFLCGFENLSYFARIFKEKFDILPSDIISK</sequence>
<dbReference type="InterPro" id="IPR001789">
    <property type="entry name" value="Sig_transdc_resp-reg_receiver"/>
</dbReference>
<feature type="domain" description="Response regulatory" evidence="13">
    <location>
        <begin position="246"/>
        <end position="361"/>
    </location>
</feature>
<dbReference type="InterPro" id="IPR003594">
    <property type="entry name" value="HATPase_dom"/>
</dbReference>
<dbReference type="Pfam" id="PF12833">
    <property type="entry name" value="HTH_18"/>
    <property type="match status" value="1"/>
</dbReference>
<dbReference type="InterPro" id="IPR036890">
    <property type="entry name" value="HATPase_C_sf"/>
</dbReference>
<dbReference type="SUPFAM" id="SSF46689">
    <property type="entry name" value="Homeodomain-like"/>
    <property type="match status" value="1"/>
</dbReference>
<dbReference type="Gene3D" id="1.10.10.60">
    <property type="entry name" value="Homeodomain-like"/>
    <property type="match status" value="1"/>
</dbReference>
<dbReference type="EC" id="2.7.13.3" evidence="2"/>
<dbReference type="Pfam" id="PF02518">
    <property type="entry name" value="HATPase_c"/>
    <property type="match status" value="1"/>
</dbReference>
<evidence type="ECO:0000259" key="13">
    <source>
        <dbReference type="PROSITE" id="PS50110"/>
    </source>
</evidence>
<evidence type="ECO:0000256" key="2">
    <source>
        <dbReference type="ARBA" id="ARBA00012438"/>
    </source>
</evidence>
<name>A0A644WL74_9ZZZZ</name>